<dbReference type="CDD" id="cd17321">
    <property type="entry name" value="MFS_MMR_MDR_like"/>
    <property type="match status" value="1"/>
</dbReference>
<protein>
    <submittedName>
        <fullName evidence="9 10">MFS transporter</fullName>
    </submittedName>
</protein>
<dbReference type="SUPFAM" id="SSF103473">
    <property type="entry name" value="MFS general substrate transporter"/>
    <property type="match status" value="1"/>
</dbReference>
<dbReference type="EMBL" id="JACHKF010000001">
    <property type="protein sequence ID" value="MBB6571295.1"/>
    <property type="molecule type" value="Genomic_DNA"/>
</dbReference>
<keyword evidence="5 7" id="KW-1133">Transmembrane helix</keyword>
<evidence type="ECO:0000256" key="5">
    <source>
        <dbReference type="ARBA" id="ARBA00022989"/>
    </source>
</evidence>
<dbReference type="EMBL" id="JABJRC010000006">
    <property type="protein sequence ID" value="NOL43301.1"/>
    <property type="molecule type" value="Genomic_DNA"/>
</dbReference>
<evidence type="ECO:0000256" key="2">
    <source>
        <dbReference type="ARBA" id="ARBA00022448"/>
    </source>
</evidence>
<feature type="transmembrane region" description="Helical" evidence="7">
    <location>
        <begin position="101"/>
        <end position="120"/>
    </location>
</feature>
<dbReference type="AlphaFoldDB" id="A0A7Y4L4I5"/>
<evidence type="ECO:0000256" key="6">
    <source>
        <dbReference type="ARBA" id="ARBA00023136"/>
    </source>
</evidence>
<feature type="transmembrane region" description="Helical" evidence="7">
    <location>
        <begin position="185"/>
        <end position="209"/>
    </location>
</feature>
<comment type="subcellular location">
    <subcellularLocation>
        <location evidence="1">Cell membrane</location>
        <topology evidence="1">Multi-pass membrane protein</topology>
    </subcellularLocation>
</comment>
<name>A0A7Y4L4I5_9ACTN</name>
<keyword evidence="3" id="KW-1003">Cell membrane</keyword>
<feature type="transmembrane region" description="Helical" evidence="7">
    <location>
        <begin position="246"/>
        <end position="267"/>
    </location>
</feature>
<gene>
    <name evidence="9" type="ORF">HNR71_006932</name>
    <name evidence="10" type="ORF">HPO96_23940</name>
</gene>
<comment type="caution">
    <text evidence="10">The sequence shown here is derived from an EMBL/GenBank/DDBJ whole genome shotgun (WGS) entry which is preliminary data.</text>
</comment>
<feature type="transmembrane region" description="Helical" evidence="7">
    <location>
        <begin position="288"/>
        <end position="313"/>
    </location>
</feature>
<evidence type="ECO:0000256" key="3">
    <source>
        <dbReference type="ARBA" id="ARBA00022475"/>
    </source>
</evidence>
<feature type="transmembrane region" description="Helical" evidence="7">
    <location>
        <begin position="486"/>
        <end position="508"/>
    </location>
</feature>
<reference evidence="10 11" key="1">
    <citation type="submission" date="2020-05" db="EMBL/GenBank/DDBJ databases">
        <title>Genome sequence of Kribbella sandramycini ATCC 39419.</title>
        <authorList>
            <person name="Maclea K.S."/>
            <person name="Fair J.L."/>
        </authorList>
    </citation>
    <scope>NUCLEOTIDE SEQUENCE [LARGE SCALE GENOMIC DNA]</scope>
    <source>
        <strain evidence="10 11">ATCC 39419</strain>
    </source>
</reference>
<evidence type="ECO:0000313" key="10">
    <source>
        <dbReference type="EMBL" id="NOL43301.1"/>
    </source>
</evidence>
<feature type="transmembrane region" description="Helical" evidence="7">
    <location>
        <begin position="353"/>
        <end position="372"/>
    </location>
</feature>
<dbReference type="InterPro" id="IPR020846">
    <property type="entry name" value="MFS_dom"/>
</dbReference>
<feature type="transmembrane region" description="Helical" evidence="7">
    <location>
        <begin position="421"/>
        <end position="441"/>
    </location>
</feature>
<dbReference type="Gene3D" id="1.20.1720.10">
    <property type="entry name" value="Multidrug resistance protein D"/>
    <property type="match status" value="1"/>
</dbReference>
<feature type="transmembrane region" description="Helical" evidence="7">
    <location>
        <begin position="71"/>
        <end position="89"/>
    </location>
</feature>
<evidence type="ECO:0000256" key="4">
    <source>
        <dbReference type="ARBA" id="ARBA00022692"/>
    </source>
</evidence>
<accession>A0A7Y4L4I5</accession>
<dbReference type="Pfam" id="PF07690">
    <property type="entry name" value="MFS_1"/>
    <property type="match status" value="1"/>
</dbReference>
<keyword evidence="6 7" id="KW-0472">Membrane</keyword>
<keyword evidence="2" id="KW-0813">Transport</keyword>
<reference evidence="9 12" key="2">
    <citation type="submission" date="2020-08" db="EMBL/GenBank/DDBJ databases">
        <title>Sequencing the genomes of 1000 actinobacteria strains.</title>
        <authorList>
            <person name="Klenk H.-P."/>
        </authorList>
    </citation>
    <scope>NUCLEOTIDE SEQUENCE [LARGE SCALE GENOMIC DNA]</scope>
    <source>
        <strain evidence="9 12">DSM 15626</strain>
    </source>
</reference>
<dbReference type="PANTHER" id="PTHR42718">
    <property type="entry name" value="MAJOR FACILITATOR SUPERFAMILY MULTIDRUG TRANSPORTER MFSC"/>
    <property type="match status" value="1"/>
</dbReference>
<proteinExistence type="predicted"/>
<dbReference type="InterPro" id="IPR011701">
    <property type="entry name" value="MFS"/>
</dbReference>
<evidence type="ECO:0000313" key="11">
    <source>
        <dbReference type="Proteomes" id="UP000534306"/>
    </source>
</evidence>
<dbReference type="GO" id="GO:0022857">
    <property type="term" value="F:transmembrane transporter activity"/>
    <property type="evidence" value="ECO:0007669"/>
    <property type="project" value="InterPro"/>
</dbReference>
<evidence type="ECO:0000256" key="1">
    <source>
        <dbReference type="ARBA" id="ARBA00004651"/>
    </source>
</evidence>
<feature type="domain" description="Major facilitator superfamily (MFS) profile" evidence="8">
    <location>
        <begin position="35"/>
        <end position="511"/>
    </location>
</feature>
<dbReference type="InterPro" id="IPR036259">
    <property type="entry name" value="MFS_trans_sf"/>
</dbReference>
<feature type="transmembrane region" description="Helical" evidence="7">
    <location>
        <begin position="325"/>
        <end position="346"/>
    </location>
</feature>
<feature type="transmembrane region" description="Helical" evidence="7">
    <location>
        <begin position="159"/>
        <end position="179"/>
    </location>
</feature>
<dbReference type="GO" id="GO:0005886">
    <property type="term" value="C:plasma membrane"/>
    <property type="evidence" value="ECO:0007669"/>
    <property type="project" value="UniProtKB-SubCell"/>
</dbReference>
<evidence type="ECO:0000256" key="7">
    <source>
        <dbReference type="SAM" id="Phobius"/>
    </source>
</evidence>
<feature type="transmembrane region" description="Helical" evidence="7">
    <location>
        <begin position="378"/>
        <end position="400"/>
    </location>
</feature>
<evidence type="ECO:0000259" key="8">
    <source>
        <dbReference type="PROSITE" id="PS50850"/>
    </source>
</evidence>
<dbReference type="Proteomes" id="UP000553957">
    <property type="component" value="Unassembled WGS sequence"/>
</dbReference>
<keyword evidence="11" id="KW-1185">Reference proteome</keyword>
<keyword evidence="4 7" id="KW-0812">Transmembrane</keyword>
<feature type="transmembrane region" description="Helical" evidence="7">
    <location>
        <begin position="33"/>
        <end position="59"/>
    </location>
</feature>
<feature type="transmembrane region" description="Helical" evidence="7">
    <location>
        <begin position="221"/>
        <end position="240"/>
    </location>
</feature>
<organism evidence="10 11">
    <name type="scientific">Kribbella sandramycini</name>
    <dbReference type="NCBI Taxonomy" id="60450"/>
    <lineage>
        <taxon>Bacteria</taxon>
        <taxon>Bacillati</taxon>
        <taxon>Actinomycetota</taxon>
        <taxon>Actinomycetes</taxon>
        <taxon>Propionibacteriales</taxon>
        <taxon>Kribbellaceae</taxon>
        <taxon>Kribbella</taxon>
    </lineage>
</organism>
<dbReference type="RefSeq" id="WP_171676196.1">
    <property type="nucleotide sequence ID" value="NZ_BAAAGT010000015.1"/>
</dbReference>
<dbReference type="PROSITE" id="PS50850">
    <property type="entry name" value="MFS"/>
    <property type="match status" value="1"/>
</dbReference>
<evidence type="ECO:0000313" key="9">
    <source>
        <dbReference type="EMBL" id="MBB6571295.1"/>
    </source>
</evidence>
<evidence type="ECO:0000313" key="12">
    <source>
        <dbReference type="Proteomes" id="UP000553957"/>
    </source>
</evidence>
<feature type="transmembrane region" description="Helical" evidence="7">
    <location>
        <begin position="126"/>
        <end position="147"/>
    </location>
</feature>
<dbReference type="Gene3D" id="1.20.1250.20">
    <property type="entry name" value="MFS general substrate transporter like domains"/>
    <property type="match status" value="1"/>
</dbReference>
<dbReference type="PANTHER" id="PTHR42718:SF47">
    <property type="entry name" value="METHYL VIOLOGEN RESISTANCE PROTEIN SMVA"/>
    <property type="match status" value="1"/>
</dbReference>
<dbReference type="Proteomes" id="UP000534306">
    <property type="component" value="Unassembled WGS sequence"/>
</dbReference>
<sequence length="511" mass="52712">MTSPAECVDPTAPNCPEPEVAAAQPRRAGRREWLGLAVLALPTMLLGLDATVLHLAAPALSADLAPSSSQLLWIVDVYGFVVAGLLVTMGTVGDRIGRRRLLMIGAAGFLVASVVAAFATSPELLIAARAALGLAGATLMPSTLSLLSNLFQDPDQRRLAIAIWMTNFMIGGMAGPLVGGVLLDHFWWGSVFLLGVPPLVLLLIAAPLLLPEFRNTAAGRIDLPSVGLSIAAIVAVVYAIKETAKGAASLTTLAIALGGLFLGWVFARRQLRLPEPLVDLHLFRRSAFSASLGAQTFGLYVLAALQFLTVQYFQLVLNMSPLEAGLWMLPMMVTGIVGTLAAPWVVRHLRAGTAMTLGLATAIPGLILMGAAGRLPTVIGLAVVSLGIQVVLALTYDVIVSSAPPERAGVASGMGETGTELGMALGIAIGGSLVTAVYRAAVTVPAGTPESARDTISGAIAAADHLAAPAAQELLTSARDAYTNGVQLAIVMSIAVLAVLAVATAKLVRTD</sequence>